<dbReference type="EMBL" id="FOFZ01000008">
    <property type="protein sequence ID" value="SER21917.1"/>
    <property type="molecule type" value="Genomic_DNA"/>
</dbReference>
<gene>
    <name evidence="1" type="ORF">SAMN05444355_10862</name>
</gene>
<evidence type="ECO:0000313" key="2">
    <source>
        <dbReference type="Proteomes" id="UP000183658"/>
    </source>
</evidence>
<name>A0A1H9MEP1_FLAFI</name>
<dbReference type="AlphaFoldDB" id="A0A1H9MEP1"/>
<dbReference type="Proteomes" id="UP000183658">
    <property type="component" value="Unassembled WGS sequence"/>
</dbReference>
<evidence type="ECO:0000313" key="1">
    <source>
        <dbReference type="EMBL" id="SER21917.1"/>
    </source>
</evidence>
<dbReference type="OrthoDB" id="1078909at2"/>
<organism evidence="1 2">
    <name type="scientific">Flavobacterium frigoris</name>
    <dbReference type="NCBI Taxonomy" id="229204"/>
    <lineage>
        <taxon>Bacteria</taxon>
        <taxon>Pseudomonadati</taxon>
        <taxon>Bacteroidota</taxon>
        <taxon>Flavobacteriia</taxon>
        <taxon>Flavobacteriales</taxon>
        <taxon>Flavobacteriaceae</taxon>
        <taxon>Flavobacterium</taxon>
    </lineage>
</organism>
<protein>
    <submittedName>
        <fullName evidence="1">Uncharacterized protein</fullName>
    </submittedName>
</protein>
<dbReference type="RefSeq" id="WP_074723652.1">
    <property type="nucleotide sequence ID" value="NZ_CBCRVS010000015.1"/>
</dbReference>
<reference evidence="2" key="1">
    <citation type="submission" date="2016-10" db="EMBL/GenBank/DDBJ databases">
        <authorList>
            <person name="Varghese N."/>
            <person name="Submissions S."/>
        </authorList>
    </citation>
    <scope>NUCLEOTIDE SEQUENCE [LARGE SCALE GENOMIC DNA]</scope>
    <source>
        <strain evidence="2">DSM 15719</strain>
    </source>
</reference>
<accession>A0A1H9MEP1</accession>
<keyword evidence="2" id="KW-1185">Reference proteome</keyword>
<proteinExistence type="predicted"/>
<sequence length="363" mass="43115">MKKHLFLILFTLIFTSIYSQHKIKEAFSEKTIPFVEIYSENGNLIGLSDTNGNISSDLENKIYSSKTKSLTFVNSTYKTTEINIETFKNTPIISLNRIVTELEEVVIKAKPKTYKYLKLKGYFRSIQINEDRPHYFIDGIVEYYISLKSDKIKMKIICYRSFENKSISQLSKNFYFMVAGVPIFNHFTKYKNLTNEYNLKPENNENILVFDKKENIEKGKITKSNSNSNLQLEIISKTNPKIMKLFGMESDFNNYTINTIYNNDDPAKMNFENIIYFKEIRSYDIKRQKKNEFQKVEATHEFFLLEKEYTDEIKSKEFDSPYTFKRPSDFENNYWENVDNEYFQSIPKSLEKYIKENLILIEK</sequence>